<comment type="catalytic activity">
    <reaction evidence="5">
        <text>L-glutaminyl-[peptide chain release factor] + S-adenosyl-L-methionine = N(5)-methyl-L-glutaminyl-[peptide chain release factor] + S-adenosyl-L-homocysteine + H(+)</text>
        <dbReference type="Rhea" id="RHEA:42896"/>
        <dbReference type="Rhea" id="RHEA-COMP:10271"/>
        <dbReference type="Rhea" id="RHEA-COMP:10272"/>
        <dbReference type="ChEBI" id="CHEBI:15378"/>
        <dbReference type="ChEBI" id="CHEBI:30011"/>
        <dbReference type="ChEBI" id="CHEBI:57856"/>
        <dbReference type="ChEBI" id="CHEBI:59789"/>
        <dbReference type="ChEBI" id="CHEBI:61891"/>
        <dbReference type="EC" id="2.1.1.297"/>
    </reaction>
</comment>
<evidence type="ECO:0000256" key="4">
    <source>
        <dbReference type="ARBA" id="ARBA00022691"/>
    </source>
</evidence>
<dbReference type="Pfam" id="PF05175">
    <property type="entry name" value="MTS"/>
    <property type="match status" value="1"/>
</dbReference>
<dbReference type="GO" id="GO:0102559">
    <property type="term" value="F:peptide chain release factor N(5)-glutamine methyltransferase activity"/>
    <property type="evidence" value="ECO:0007669"/>
    <property type="project" value="UniProtKB-EC"/>
</dbReference>
<evidence type="ECO:0000256" key="2">
    <source>
        <dbReference type="ARBA" id="ARBA00022603"/>
    </source>
</evidence>
<dbReference type="InterPro" id="IPR002052">
    <property type="entry name" value="DNA_methylase_N6_adenine_CS"/>
</dbReference>
<evidence type="ECO:0000259" key="6">
    <source>
        <dbReference type="Pfam" id="PF05175"/>
    </source>
</evidence>
<dbReference type="Proteomes" id="UP001230253">
    <property type="component" value="Unassembled WGS sequence"/>
</dbReference>
<accession>A0ABU0CA40</accession>
<evidence type="ECO:0000256" key="5">
    <source>
        <dbReference type="ARBA" id="ARBA00048391"/>
    </source>
</evidence>
<dbReference type="NCBIfam" id="TIGR03534">
    <property type="entry name" value="RF_mod_PrmC"/>
    <property type="match status" value="1"/>
</dbReference>
<dbReference type="Gene3D" id="3.40.50.150">
    <property type="entry name" value="Vaccinia Virus protein VP39"/>
    <property type="match status" value="1"/>
</dbReference>
<keyword evidence="3 7" id="KW-0808">Transferase</keyword>
<dbReference type="InterPro" id="IPR050320">
    <property type="entry name" value="N5-glutamine_MTase"/>
</dbReference>
<dbReference type="NCBIfam" id="TIGR00536">
    <property type="entry name" value="hemK_fam"/>
    <property type="match status" value="1"/>
</dbReference>
<comment type="caution">
    <text evidence="7">The sequence shown here is derived from an EMBL/GenBank/DDBJ whole genome shotgun (WGS) entry which is preliminary data.</text>
</comment>
<name>A0ABU0CA40_9BRAD</name>
<organism evidence="7 8">
    <name type="scientific">Rhodopseudomonas julia</name>
    <dbReference type="NCBI Taxonomy" id="200617"/>
    <lineage>
        <taxon>Bacteria</taxon>
        <taxon>Pseudomonadati</taxon>
        <taxon>Pseudomonadota</taxon>
        <taxon>Alphaproteobacteria</taxon>
        <taxon>Hyphomicrobiales</taxon>
        <taxon>Nitrobacteraceae</taxon>
        <taxon>Rhodopseudomonas</taxon>
    </lineage>
</organism>
<dbReference type="InterPro" id="IPR004556">
    <property type="entry name" value="HemK-like"/>
</dbReference>
<keyword evidence="4" id="KW-0949">S-adenosyl-L-methionine</keyword>
<gene>
    <name evidence="7" type="ORF">J2R99_001791</name>
</gene>
<dbReference type="PANTHER" id="PTHR18895:SF74">
    <property type="entry name" value="MTRF1L RELEASE FACTOR GLUTAMINE METHYLTRANSFERASE"/>
    <property type="match status" value="1"/>
</dbReference>
<evidence type="ECO:0000313" key="8">
    <source>
        <dbReference type="Proteomes" id="UP001230253"/>
    </source>
</evidence>
<dbReference type="InterPro" id="IPR007848">
    <property type="entry name" value="Small_mtfrase_dom"/>
</dbReference>
<evidence type="ECO:0000313" key="7">
    <source>
        <dbReference type="EMBL" id="MDQ0325942.1"/>
    </source>
</evidence>
<dbReference type="EC" id="2.1.1.297" evidence="1"/>
<evidence type="ECO:0000256" key="1">
    <source>
        <dbReference type="ARBA" id="ARBA00012771"/>
    </source>
</evidence>
<keyword evidence="8" id="KW-1185">Reference proteome</keyword>
<evidence type="ECO:0000256" key="3">
    <source>
        <dbReference type="ARBA" id="ARBA00022679"/>
    </source>
</evidence>
<protein>
    <recommendedName>
        <fullName evidence="1">peptide chain release factor N(5)-glutamine methyltransferase</fullName>
        <ecNumber evidence="1">2.1.1.297</ecNumber>
    </recommendedName>
</protein>
<keyword evidence="2 7" id="KW-0489">Methyltransferase</keyword>
<reference evidence="7 8" key="1">
    <citation type="submission" date="2023-07" db="EMBL/GenBank/DDBJ databases">
        <title>Genomic Encyclopedia of Type Strains, Phase IV (KMG-IV): sequencing the most valuable type-strain genomes for metagenomic binning, comparative biology and taxonomic classification.</title>
        <authorList>
            <person name="Goeker M."/>
        </authorList>
    </citation>
    <scope>NUCLEOTIDE SEQUENCE [LARGE SCALE GENOMIC DNA]</scope>
    <source>
        <strain evidence="7 8">DSM 11549</strain>
    </source>
</reference>
<dbReference type="GO" id="GO:0032259">
    <property type="term" value="P:methylation"/>
    <property type="evidence" value="ECO:0007669"/>
    <property type="project" value="UniProtKB-KW"/>
</dbReference>
<dbReference type="EMBL" id="JAUSUK010000001">
    <property type="protein sequence ID" value="MDQ0325942.1"/>
    <property type="molecule type" value="Genomic_DNA"/>
</dbReference>
<dbReference type="CDD" id="cd02440">
    <property type="entry name" value="AdoMet_MTases"/>
    <property type="match status" value="1"/>
</dbReference>
<sequence>MSDEEEARFAAFIARRVAREPVVRILGEAEFWGLSFLVRPEVLTPRPETEHAVEQALAFLGPARRGEPLVFADLGTGSGAIAVALLRELGQARCIAVDLSAAALELARENAARHGVDARFLPFQGDFRDLAQAVAPQSLTFIVSNPPYIESDVVATLMPEVECFDPRMALDGGEDGLTAYRAIAEVAPEFLKPGGALILEIGAGQADNVTALLKENGLSACSETVDLAGIVRVVSARKACDDSVADAAFACRNAKK</sequence>
<dbReference type="PANTHER" id="PTHR18895">
    <property type="entry name" value="HEMK METHYLTRANSFERASE"/>
    <property type="match status" value="1"/>
</dbReference>
<dbReference type="Gene3D" id="1.10.8.10">
    <property type="entry name" value="DNA helicase RuvA subunit, C-terminal domain"/>
    <property type="match status" value="1"/>
</dbReference>
<feature type="domain" description="Methyltransferase small" evidence="6">
    <location>
        <begin position="72"/>
        <end position="152"/>
    </location>
</feature>
<dbReference type="PROSITE" id="PS00092">
    <property type="entry name" value="N6_MTASE"/>
    <property type="match status" value="1"/>
</dbReference>
<proteinExistence type="predicted"/>
<dbReference type="InterPro" id="IPR029063">
    <property type="entry name" value="SAM-dependent_MTases_sf"/>
</dbReference>
<dbReference type="SUPFAM" id="SSF53335">
    <property type="entry name" value="S-adenosyl-L-methionine-dependent methyltransferases"/>
    <property type="match status" value="1"/>
</dbReference>
<dbReference type="InterPro" id="IPR019874">
    <property type="entry name" value="RF_methyltr_PrmC"/>
</dbReference>